<dbReference type="Proteomes" id="UP000033965">
    <property type="component" value="Unassembled WGS sequence"/>
</dbReference>
<comment type="caution">
    <text evidence="1">The sequence shown here is derived from an EMBL/GenBank/DDBJ whole genome shotgun (WGS) entry which is preliminary data.</text>
</comment>
<name>A0A0G1VQN5_9BACT</name>
<reference evidence="1 2" key="1">
    <citation type="journal article" date="2015" name="Nature">
        <title>rRNA introns, odd ribosomes, and small enigmatic genomes across a large radiation of phyla.</title>
        <authorList>
            <person name="Brown C.T."/>
            <person name="Hug L.A."/>
            <person name="Thomas B.C."/>
            <person name="Sharon I."/>
            <person name="Castelle C.J."/>
            <person name="Singh A."/>
            <person name="Wilkins M.J."/>
            <person name="Williams K.H."/>
            <person name="Banfield J.F."/>
        </authorList>
    </citation>
    <scope>NUCLEOTIDE SEQUENCE [LARGE SCALE GENOMIC DNA]</scope>
</reference>
<dbReference type="AlphaFoldDB" id="A0A0G1VQN5"/>
<evidence type="ECO:0000313" key="1">
    <source>
        <dbReference type="EMBL" id="KKW08756.1"/>
    </source>
</evidence>
<sequence length="62" mass="7127">MREVITKIHRSGEWKNDMRLLVCSNATDAFPYSSVLQNTGIRKILQKGYLWGILRQGFTATI</sequence>
<protein>
    <submittedName>
        <fullName evidence="1">Uncharacterized protein</fullName>
    </submittedName>
</protein>
<accession>A0A0G1VQN5</accession>
<dbReference type="EMBL" id="LCPZ01000007">
    <property type="protein sequence ID" value="KKW08756.1"/>
    <property type="molecule type" value="Genomic_DNA"/>
</dbReference>
<evidence type="ECO:0000313" key="2">
    <source>
        <dbReference type="Proteomes" id="UP000033965"/>
    </source>
</evidence>
<organism evidence="1 2">
    <name type="scientific">Candidatus Kaiserbacteria bacterium GW2011_GWA2_49_19</name>
    <dbReference type="NCBI Taxonomy" id="1618669"/>
    <lineage>
        <taxon>Bacteria</taxon>
        <taxon>Candidatus Kaiseribacteriota</taxon>
    </lineage>
</organism>
<gene>
    <name evidence="1" type="ORF">UY44_C0007G0018</name>
</gene>
<proteinExistence type="predicted"/>